<dbReference type="Proteomes" id="UP000028045">
    <property type="component" value="Unassembled WGS sequence"/>
</dbReference>
<dbReference type="InterPro" id="IPR012132">
    <property type="entry name" value="GMC_OxRdtase"/>
</dbReference>
<feature type="binding site" evidence="2">
    <location>
        <position position="256"/>
    </location>
    <ligand>
        <name>FAD</name>
        <dbReference type="ChEBI" id="CHEBI:57692"/>
    </ligand>
</feature>
<sequence>MVISNTLPPDISEVDVLIAGGTLPSPCLRRSPLTNTPLPGGAAGSIIAARLAQADASLSILLVERGADNSTVPTITHPALFLANLAPTSTSMLFYPGNPEEQLGGRSVVVPAGGTLGGGSATNLMMYSRAQRSDFDAWGVPGWSTEEMIPFVRKLETYTGPGNKETHGDSGPINITRGTHAATVKSTEDEFIAAAAELGYPEVDDIQSMEAINSVARAYRYIGSNGRREDVVTRYLLPLLSSGKYPNLHVLTETEVIRVLFDSDKRASGLETRPNPIFQDKAEPVRAITARKLVILTAGALGTPPILERSGVGSRDILDKAGVSVVVELPGVGKTYDDHQLLLAPYHSNLEPRQTLDDLIRGRVDVGALIASNDSILGWNAQDVTSKLRPSEEEVEALGPVFKAGWEQDFENVPDRPLSIITLISGLPTDPSLAPDAQYFATTAFCTYPRSSGHVHITGPSLGDALDFATGFFTDPFDIKACAWSYKKQREIVRRTSIYRGEVPSMHPQFSPSSPAAAAKRDGPLAKPVENLAYSEEDDAALDEWLRQTISTTWHSLGTCKMAPREQDGVVDGSLSVYGVHGLKLADLSIVPKNVGANTANTAYAIAEKAAELFKAELGLS</sequence>
<name>A0A084B2N0_STACB</name>
<reference evidence="4 5" key="1">
    <citation type="journal article" date="2014" name="BMC Genomics">
        <title>Comparative genome sequencing reveals chemotype-specific gene clusters in the toxigenic black mold Stachybotrys.</title>
        <authorList>
            <person name="Semeiks J."/>
            <person name="Borek D."/>
            <person name="Otwinowski Z."/>
            <person name="Grishin N.V."/>
        </authorList>
    </citation>
    <scope>NUCLEOTIDE SEQUENCE [LARGE SCALE GENOMIC DNA]</scope>
    <source>
        <strain evidence="5">CBS 109288 / IBT 7711</strain>
    </source>
</reference>
<dbReference type="GO" id="GO:0050660">
    <property type="term" value="F:flavin adenine dinucleotide binding"/>
    <property type="evidence" value="ECO:0007669"/>
    <property type="project" value="InterPro"/>
</dbReference>
<evidence type="ECO:0000256" key="2">
    <source>
        <dbReference type="PIRSR" id="PIRSR000137-2"/>
    </source>
</evidence>
<evidence type="ECO:0000259" key="3">
    <source>
        <dbReference type="PROSITE" id="PS00624"/>
    </source>
</evidence>
<dbReference type="SUPFAM" id="SSF51905">
    <property type="entry name" value="FAD/NAD(P)-binding domain"/>
    <property type="match status" value="1"/>
</dbReference>
<feature type="binding site" evidence="2">
    <location>
        <begin position="554"/>
        <end position="555"/>
    </location>
    <ligand>
        <name>FAD</name>
        <dbReference type="ChEBI" id="CHEBI:57692"/>
    </ligand>
</feature>
<keyword evidence="2" id="KW-0274">FAD</keyword>
<dbReference type="HOGENOM" id="CLU_002865_5_1_1"/>
<protein>
    <recommendedName>
        <fullName evidence="3">Glucose-methanol-choline oxidoreductase N-terminal domain-containing protein</fullName>
    </recommendedName>
</protein>
<dbReference type="PANTHER" id="PTHR11552:SF78">
    <property type="entry name" value="GLUCOSE-METHANOL-CHOLINE OXIDOREDUCTASE N-TERMINAL DOMAIN-CONTAINING PROTEIN"/>
    <property type="match status" value="1"/>
</dbReference>
<comment type="similarity">
    <text evidence="1">Belongs to the GMC oxidoreductase family.</text>
</comment>
<dbReference type="EMBL" id="KL648193">
    <property type="protein sequence ID" value="KEY71809.1"/>
    <property type="molecule type" value="Genomic_DNA"/>
</dbReference>
<accession>A0A084B2N0</accession>
<keyword evidence="5" id="KW-1185">Reference proteome</keyword>
<comment type="cofactor">
    <cofactor evidence="2">
        <name>FAD</name>
        <dbReference type="ChEBI" id="CHEBI:57692"/>
    </cofactor>
</comment>
<dbReference type="Pfam" id="PF05199">
    <property type="entry name" value="GMC_oxred_C"/>
    <property type="match status" value="1"/>
</dbReference>
<dbReference type="OrthoDB" id="269227at2759"/>
<dbReference type="InterPro" id="IPR000172">
    <property type="entry name" value="GMC_OxRdtase_N"/>
</dbReference>
<dbReference type="Gene3D" id="3.50.50.60">
    <property type="entry name" value="FAD/NAD(P)-binding domain"/>
    <property type="match status" value="1"/>
</dbReference>
<organism evidence="4 5">
    <name type="scientific">Stachybotrys chartarum (strain CBS 109288 / IBT 7711)</name>
    <name type="common">Toxic black mold</name>
    <name type="synonym">Stilbospora chartarum</name>
    <dbReference type="NCBI Taxonomy" id="1280523"/>
    <lineage>
        <taxon>Eukaryota</taxon>
        <taxon>Fungi</taxon>
        <taxon>Dikarya</taxon>
        <taxon>Ascomycota</taxon>
        <taxon>Pezizomycotina</taxon>
        <taxon>Sordariomycetes</taxon>
        <taxon>Hypocreomycetidae</taxon>
        <taxon>Hypocreales</taxon>
        <taxon>Stachybotryaceae</taxon>
        <taxon>Stachybotrys</taxon>
    </lineage>
</organism>
<feature type="domain" description="Glucose-methanol-choline oxidoreductase N-terminal" evidence="3">
    <location>
        <begin position="299"/>
        <end position="313"/>
    </location>
</feature>
<dbReference type="SUPFAM" id="SSF54373">
    <property type="entry name" value="FAD-linked reductases, C-terminal domain"/>
    <property type="match status" value="1"/>
</dbReference>
<evidence type="ECO:0000256" key="1">
    <source>
        <dbReference type="ARBA" id="ARBA00010790"/>
    </source>
</evidence>
<evidence type="ECO:0000313" key="5">
    <source>
        <dbReference type="Proteomes" id="UP000028045"/>
    </source>
</evidence>
<evidence type="ECO:0000313" key="4">
    <source>
        <dbReference type="EMBL" id="KEY71809.1"/>
    </source>
</evidence>
<proteinExistence type="inferred from homology"/>
<dbReference type="PIRSF" id="PIRSF000137">
    <property type="entry name" value="Alcohol_oxidase"/>
    <property type="match status" value="1"/>
</dbReference>
<dbReference type="GO" id="GO:0016614">
    <property type="term" value="F:oxidoreductase activity, acting on CH-OH group of donors"/>
    <property type="evidence" value="ECO:0007669"/>
    <property type="project" value="InterPro"/>
</dbReference>
<dbReference type="PANTHER" id="PTHR11552">
    <property type="entry name" value="GLUCOSE-METHANOL-CHOLINE GMC OXIDOREDUCTASE"/>
    <property type="match status" value="1"/>
</dbReference>
<gene>
    <name evidence="4" type="ORF">S7711_09018</name>
</gene>
<dbReference type="AlphaFoldDB" id="A0A084B2N0"/>
<keyword evidence="2" id="KW-0285">Flavoprotein</keyword>
<dbReference type="InterPro" id="IPR036188">
    <property type="entry name" value="FAD/NAD-bd_sf"/>
</dbReference>
<dbReference type="Gene3D" id="3.30.560.10">
    <property type="entry name" value="Glucose Oxidase, domain 3"/>
    <property type="match status" value="1"/>
</dbReference>
<dbReference type="Pfam" id="PF00732">
    <property type="entry name" value="GMC_oxred_N"/>
    <property type="match status" value="1"/>
</dbReference>
<dbReference type="PROSITE" id="PS00624">
    <property type="entry name" value="GMC_OXRED_2"/>
    <property type="match status" value="1"/>
</dbReference>
<dbReference type="InterPro" id="IPR007867">
    <property type="entry name" value="GMC_OxRtase_C"/>
</dbReference>